<evidence type="ECO:0000256" key="2">
    <source>
        <dbReference type="ARBA" id="ARBA00022842"/>
    </source>
</evidence>
<dbReference type="Proteomes" id="UP000215224">
    <property type="component" value="Chromosome"/>
</dbReference>
<evidence type="ECO:0000256" key="1">
    <source>
        <dbReference type="ARBA" id="ARBA00022801"/>
    </source>
</evidence>
<evidence type="ECO:0000313" key="4">
    <source>
        <dbReference type="Proteomes" id="UP000215224"/>
    </source>
</evidence>
<dbReference type="SUPFAM" id="SSF56784">
    <property type="entry name" value="HAD-like"/>
    <property type="match status" value="1"/>
</dbReference>
<accession>A0A223KSV5</accession>
<dbReference type="AlphaFoldDB" id="A0A223KSV5"/>
<dbReference type="SFLD" id="SFLDS00003">
    <property type="entry name" value="Haloacid_Dehalogenase"/>
    <property type="match status" value="1"/>
</dbReference>
<evidence type="ECO:0008006" key="5">
    <source>
        <dbReference type="Google" id="ProtNLM"/>
    </source>
</evidence>
<dbReference type="Pfam" id="PF00702">
    <property type="entry name" value="Hydrolase"/>
    <property type="match status" value="1"/>
</dbReference>
<dbReference type="KEGG" id="bcoh:BC6307_14430"/>
<gene>
    <name evidence="3" type="ORF">BC6307_14430</name>
</gene>
<name>A0A223KSV5_9BACI</name>
<keyword evidence="1" id="KW-0378">Hydrolase</keyword>
<proteinExistence type="predicted"/>
<dbReference type="InterPro" id="IPR051400">
    <property type="entry name" value="HAD-like_hydrolase"/>
</dbReference>
<dbReference type="EMBL" id="CP018866">
    <property type="protein sequence ID" value="AST92403.1"/>
    <property type="molecule type" value="Genomic_DNA"/>
</dbReference>
<reference evidence="3 4" key="1">
    <citation type="submission" date="2016-12" db="EMBL/GenBank/DDBJ databases">
        <title>The whole genome sequencing and assembly of Bacillus cohnii DSM 6307T strain.</title>
        <authorList>
            <person name="Lee Y.-J."/>
            <person name="Yi H."/>
            <person name="Bahn Y.-S."/>
            <person name="Kim J.F."/>
            <person name="Lee D.-W."/>
        </authorList>
    </citation>
    <scope>NUCLEOTIDE SEQUENCE [LARGE SCALE GENOMIC DNA]</scope>
    <source>
        <strain evidence="3 4">DSM 6307</strain>
    </source>
</reference>
<dbReference type="RefSeq" id="WP_066413056.1">
    <property type="nucleotide sequence ID" value="NZ_CP018866.1"/>
</dbReference>
<dbReference type="SFLD" id="SFLDG01129">
    <property type="entry name" value="C1.5:_HAD__Beta-PGM__Phosphata"/>
    <property type="match status" value="1"/>
</dbReference>
<dbReference type="Gene3D" id="3.40.50.1000">
    <property type="entry name" value="HAD superfamily/HAD-like"/>
    <property type="match status" value="1"/>
</dbReference>
<dbReference type="InterPro" id="IPR036412">
    <property type="entry name" value="HAD-like_sf"/>
</dbReference>
<dbReference type="InterPro" id="IPR023214">
    <property type="entry name" value="HAD_sf"/>
</dbReference>
<keyword evidence="2" id="KW-0460">Magnesium</keyword>
<keyword evidence="4" id="KW-1185">Reference proteome</keyword>
<dbReference type="GO" id="GO:0016787">
    <property type="term" value="F:hydrolase activity"/>
    <property type="evidence" value="ECO:0007669"/>
    <property type="project" value="UniProtKB-KW"/>
</dbReference>
<evidence type="ECO:0000313" key="3">
    <source>
        <dbReference type="EMBL" id="AST92403.1"/>
    </source>
</evidence>
<dbReference type="PANTHER" id="PTHR46470">
    <property type="entry name" value="N-ACYLNEURAMINATE-9-PHOSPHATASE"/>
    <property type="match status" value="1"/>
</dbReference>
<protein>
    <recommendedName>
        <fullName evidence="5">HAD family hydrolase</fullName>
    </recommendedName>
</protein>
<organism evidence="3 4">
    <name type="scientific">Sutcliffiella cohnii</name>
    <dbReference type="NCBI Taxonomy" id="33932"/>
    <lineage>
        <taxon>Bacteria</taxon>
        <taxon>Bacillati</taxon>
        <taxon>Bacillota</taxon>
        <taxon>Bacilli</taxon>
        <taxon>Bacillales</taxon>
        <taxon>Bacillaceae</taxon>
        <taxon>Sutcliffiella</taxon>
    </lineage>
</organism>
<sequence>MNDVKIIVFDLDGTLYDDVVHFRYYADLLKDYVAEDKQEQFEADYNAVLKGQHSLKIGRAYDAKRDLILSHLNGVVQKAYNWNGEEIPTEDVTTFYPEAIPFDLTSIISIGDLWWVPVTIARHYGVTSEEAYACFMQTREHMMTEEFQLNPHEQFREVLQSLHKKYTLVLLTNSPQSDSDVIIEKLGFTSYFQEKFFEAQKPIKTKVRFSNIAEKFDVSYEEILSIGDNYINEIFPAVELGCKTIYIDAHGAGAGDSHTTTVSNLTELSKVLREKLL</sequence>
<dbReference type="STRING" id="1314751.GCA_001591425_01054"/>